<dbReference type="EMBL" id="CM042883">
    <property type="protein sequence ID" value="KAI4375215.1"/>
    <property type="molecule type" value="Genomic_DNA"/>
</dbReference>
<organism evidence="1 2">
    <name type="scientific">Melastoma candidum</name>
    <dbReference type="NCBI Taxonomy" id="119954"/>
    <lineage>
        <taxon>Eukaryota</taxon>
        <taxon>Viridiplantae</taxon>
        <taxon>Streptophyta</taxon>
        <taxon>Embryophyta</taxon>
        <taxon>Tracheophyta</taxon>
        <taxon>Spermatophyta</taxon>
        <taxon>Magnoliopsida</taxon>
        <taxon>eudicotyledons</taxon>
        <taxon>Gunneridae</taxon>
        <taxon>Pentapetalae</taxon>
        <taxon>rosids</taxon>
        <taxon>malvids</taxon>
        <taxon>Myrtales</taxon>
        <taxon>Melastomataceae</taxon>
        <taxon>Melastomatoideae</taxon>
        <taxon>Melastomateae</taxon>
        <taxon>Melastoma</taxon>
    </lineage>
</organism>
<proteinExistence type="predicted"/>
<reference evidence="2" key="1">
    <citation type="journal article" date="2023" name="Front. Plant Sci.">
        <title>Chromosomal-level genome assembly of Melastoma candidum provides insights into trichome evolution.</title>
        <authorList>
            <person name="Zhong Y."/>
            <person name="Wu W."/>
            <person name="Sun C."/>
            <person name="Zou P."/>
            <person name="Liu Y."/>
            <person name="Dai S."/>
            <person name="Zhou R."/>
        </authorList>
    </citation>
    <scope>NUCLEOTIDE SEQUENCE [LARGE SCALE GENOMIC DNA]</scope>
</reference>
<name>A0ACB9R951_9MYRT</name>
<sequence>MRMMMKRSVPAALASLNCIRRVVNNLHLSKGEGVLHFDYNHSLAIYLFEWITSKCQTSEVRIGDLPLAGLHLWTSSWHRVQNMLLLPELTDGVGTTYAQLVASLAAANSIGPLSCRGQPQQCCIHASSHPGLVGRPLESQYPSDIRRLAAYGVTLSSLGTVDEDALSSFCRGRKGVVEDRPGSRNVIRGHILPVLTRDTILELRSRSDYFLTVSVARSSAPFVVPQYG</sequence>
<accession>A0ACB9R951</accession>
<gene>
    <name evidence="1" type="ORF">MLD38_013112</name>
</gene>
<protein>
    <submittedName>
        <fullName evidence="1">Uncharacterized protein</fullName>
    </submittedName>
</protein>
<comment type="caution">
    <text evidence="1">The sequence shown here is derived from an EMBL/GenBank/DDBJ whole genome shotgun (WGS) entry which is preliminary data.</text>
</comment>
<keyword evidence="2" id="KW-1185">Reference proteome</keyword>
<evidence type="ECO:0000313" key="2">
    <source>
        <dbReference type="Proteomes" id="UP001057402"/>
    </source>
</evidence>
<evidence type="ECO:0000313" key="1">
    <source>
        <dbReference type="EMBL" id="KAI4375215.1"/>
    </source>
</evidence>
<dbReference type="Proteomes" id="UP001057402">
    <property type="component" value="Chromosome 4"/>
</dbReference>